<protein>
    <submittedName>
        <fullName evidence="2">Uncharacterized protein</fullName>
    </submittedName>
</protein>
<feature type="compositionally biased region" description="Polar residues" evidence="1">
    <location>
        <begin position="256"/>
        <end position="268"/>
    </location>
</feature>
<organism evidence="2 3">
    <name type="scientific">Phytophthora kernoviae 00238/432</name>
    <dbReference type="NCBI Taxonomy" id="1284355"/>
    <lineage>
        <taxon>Eukaryota</taxon>
        <taxon>Sar</taxon>
        <taxon>Stramenopiles</taxon>
        <taxon>Oomycota</taxon>
        <taxon>Peronosporomycetes</taxon>
        <taxon>Peronosporales</taxon>
        <taxon>Peronosporaceae</taxon>
        <taxon>Phytophthora</taxon>
    </lineage>
</organism>
<dbReference type="Proteomes" id="UP000702964">
    <property type="component" value="Unassembled WGS sequence"/>
</dbReference>
<gene>
    <name evidence="2" type="ORF">G195_010181</name>
</gene>
<dbReference type="AlphaFoldDB" id="A0A8J4S6T4"/>
<reference evidence="2" key="1">
    <citation type="journal article" date="2015" name="Genom Data">
        <title>Draft genome sequences of Phytophthora kernoviae and Phytophthora ramorum lineage EU2 from Scotland.</title>
        <authorList>
            <person name="Sambles C."/>
            <person name="Schlenzig A."/>
            <person name="O'Neill P."/>
            <person name="Grant M."/>
            <person name="Studholme D.J."/>
        </authorList>
    </citation>
    <scope>NUCLEOTIDE SEQUENCE</scope>
    <source>
        <strain evidence="2">00238/432</strain>
    </source>
</reference>
<evidence type="ECO:0000256" key="1">
    <source>
        <dbReference type="SAM" id="MobiDB-lite"/>
    </source>
</evidence>
<dbReference type="EMBL" id="AOFI03000612">
    <property type="protein sequence ID" value="KAF4316113.1"/>
    <property type="molecule type" value="Genomic_DNA"/>
</dbReference>
<feature type="compositionally biased region" description="Basic and acidic residues" evidence="1">
    <location>
        <begin position="292"/>
        <end position="303"/>
    </location>
</feature>
<name>A0A8J4S6T4_9STRA</name>
<sequence>MSATTLAMSDAPKSPPSSPPALPGSERPDYRGKCLYKTGKCMNERALKTSGTAHNLCDEHRSRQNQHQRKLDAKNRLSKRERRASAGSVKAPKSERFAPYPATVSPAAAAATTISDTKRSLSPMSSKEVLQTEMLGTAPAPVDAAQLTDPANAGLLGLASSASATTPPQVPQAPILATASSGIMYLPNGPQPPQVSYPFIMQDFDGIVVPLPSYLEGQERVEFRSRIYQKVLDFISEECILRFGAKVEQGVPAPSSVETLQTPETNSAGPGVASPVINEADVVALAAAPSERQPDRDLSDDQHNSVPPTEDSRSASTSKKVH</sequence>
<evidence type="ECO:0000313" key="3">
    <source>
        <dbReference type="Proteomes" id="UP000702964"/>
    </source>
</evidence>
<proteinExistence type="predicted"/>
<feature type="region of interest" description="Disordered" evidence="1">
    <location>
        <begin position="254"/>
        <end position="322"/>
    </location>
</feature>
<accession>A0A8J4S6T4</accession>
<evidence type="ECO:0000313" key="2">
    <source>
        <dbReference type="EMBL" id="KAF4316113.1"/>
    </source>
</evidence>
<feature type="compositionally biased region" description="Pro residues" evidence="1">
    <location>
        <begin position="13"/>
        <end position="22"/>
    </location>
</feature>
<comment type="caution">
    <text evidence="2">The sequence shown here is derived from an EMBL/GenBank/DDBJ whole genome shotgun (WGS) entry which is preliminary data.</text>
</comment>
<feature type="region of interest" description="Disordered" evidence="1">
    <location>
        <begin position="51"/>
        <end position="93"/>
    </location>
</feature>
<feature type="region of interest" description="Disordered" evidence="1">
    <location>
        <begin position="1"/>
        <end position="33"/>
    </location>
</feature>
<reference evidence="2" key="2">
    <citation type="submission" date="2020-02" db="EMBL/GenBank/DDBJ databases">
        <authorList>
            <person name="Studholme D.J."/>
        </authorList>
    </citation>
    <scope>NUCLEOTIDE SEQUENCE</scope>
    <source>
        <strain evidence="2">00238/432</strain>
    </source>
</reference>